<evidence type="ECO:0000256" key="1">
    <source>
        <dbReference type="SAM" id="MobiDB-lite"/>
    </source>
</evidence>
<organism evidence="2 3">
    <name type="scientific">Porphyra umbilicalis</name>
    <name type="common">Purple laver</name>
    <name type="synonym">Red alga</name>
    <dbReference type="NCBI Taxonomy" id="2786"/>
    <lineage>
        <taxon>Eukaryota</taxon>
        <taxon>Rhodophyta</taxon>
        <taxon>Bangiophyceae</taxon>
        <taxon>Bangiales</taxon>
        <taxon>Bangiaceae</taxon>
        <taxon>Porphyra</taxon>
    </lineage>
</organism>
<keyword evidence="3" id="KW-1185">Reference proteome</keyword>
<evidence type="ECO:0000313" key="2">
    <source>
        <dbReference type="EMBL" id="OSX72392.1"/>
    </source>
</evidence>
<evidence type="ECO:0000313" key="3">
    <source>
        <dbReference type="Proteomes" id="UP000218209"/>
    </source>
</evidence>
<proteinExistence type="predicted"/>
<feature type="region of interest" description="Disordered" evidence="1">
    <location>
        <begin position="1"/>
        <end position="34"/>
    </location>
</feature>
<dbReference type="EMBL" id="KV919064">
    <property type="protein sequence ID" value="OSX72392.1"/>
    <property type="molecule type" value="Genomic_DNA"/>
</dbReference>
<protein>
    <submittedName>
        <fullName evidence="2">Uncharacterized protein</fullName>
    </submittedName>
</protein>
<dbReference type="AlphaFoldDB" id="A0A1X6NUX9"/>
<reference evidence="2 3" key="1">
    <citation type="submission" date="2017-03" db="EMBL/GenBank/DDBJ databases">
        <title>WGS assembly of Porphyra umbilicalis.</title>
        <authorList>
            <person name="Brawley S.H."/>
            <person name="Blouin N.A."/>
            <person name="Ficko-Blean E."/>
            <person name="Wheeler G.L."/>
            <person name="Lohr M."/>
            <person name="Goodson H.V."/>
            <person name="Jenkins J.W."/>
            <person name="Blaby-Haas C.E."/>
            <person name="Helliwell K.E."/>
            <person name="Chan C."/>
            <person name="Marriage T."/>
            <person name="Bhattacharya D."/>
            <person name="Klein A.S."/>
            <person name="Badis Y."/>
            <person name="Brodie J."/>
            <person name="Cao Y."/>
            <person name="Collen J."/>
            <person name="Dittami S.M."/>
            <person name="Gachon C.M."/>
            <person name="Green B.R."/>
            <person name="Karpowicz S."/>
            <person name="Kim J.W."/>
            <person name="Kudahl U."/>
            <person name="Lin S."/>
            <person name="Michel G."/>
            <person name="Mittag M."/>
            <person name="Olson B.J."/>
            <person name="Pangilinan J."/>
            <person name="Peng Y."/>
            <person name="Qiu H."/>
            <person name="Shu S."/>
            <person name="Singer J.T."/>
            <person name="Smith A.G."/>
            <person name="Sprecher B.N."/>
            <person name="Wagner V."/>
            <person name="Wang W."/>
            <person name="Wang Z.-Y."/>
            <person name="Yan J."/>
            <person name="Yarish C."/>
            <person name="Zoeuner-Riek S."/>
            <person name="Zhuang Y."/>
            <person name="Zou Y."/>
            <person name="Lindquist E.A."/>
            <person name="Grimwood J."/>
            <person name="Barry K."/>
            <person name="Rokhsar D.S."/>
            <person name="Schmutz J."/>
            <person name="Stiller J.W."/>
            <person name="Grossman A.R."/>
            <person name="Prochnik S.E."/>
        </authorList>
    </citation>
    <scope>NUCLEOTIDE SEQUENCE [LARGE SCALE GENOMIC DNA]</scope>
    <source>
        <strain evidence="2">4086291</strain>
    </source>
</reference>
<name>A0A1X6NUX9_PORUM</name>
<sequence length="210" mass="22261">MLAVKPTNGKQRFYARVSQPTNDEDDSRQARRRAVPATTAVGRLFAVDPGLVAVKMAESARQAAASRGTAEVPSAVLAALPAFLQNQVLPDNGVSGSLWWPFRLLFGPKSGIATTQALRADMRAAKAEPRNAATTNGSGAFLVAARLALRGMIDDLCDNKQYIERFVQGSDGAENASLSPFLGHASPTEMYEADLRTVQVCLGLDKGGSA</sequence>
<dbReference type="Proteomes" id="UP000218209">
    <property type="component" value="Unassembled WGS sequence"/>
</dbReference>
<gene>
    <name evidence="2" type="ORF">BU14_0441s0001</name>
</gene>
<accession>A0A1X6NUX9</accession>